<reference evidence="2" key="1">
    <citation type="submission" date="2021-04" db="EMBL/GenBank/DDBJ databases">
        <title>Genomic sequence of Actinosynnema pretiosum subsp. pretiosum ATCC 31280 (C-14919).</title>
        <authorList>
            <person name="Bai L."/>
            <person name="Wang X."/>
            <person name="Xiao Y."/>
        </authorList>
    </citation>
    <scope>NUCLEOTIDE SEQUENCE</scope>
    <source>
        <strain evidence="2">ATCC 31280</strain>
    </source>
</reference>
<protein>
    <submittedName>
        <fullName evidence="2">PRC-barrel domain containing protein</fullName>
    </submittedName>
</protein>
<dbReference type="AlphaFoldDB" id="A0AA45L9U0"/>
<dbReference type="InterPro" id="IPR014747">
    <property type="entry name" value="Bac_photo_RC_H_C"/>
</dbReference>
<sequence>MYPNLFYPWAWRDPSWLHVGDKEPKAETSPDTGTEARPGSPFVGYSVEATDGGIGKVHEDDAEVPADCLVVDTGPWIFGRKVVLPIGTVERVDHENRTVHVDRTKDQIKDAPEFTDGADHEDYRTRTGDYYTESYRLLPPML</sequence>
<dbReference type="Proteomes" id="UP000677152">
    <property type="component" value="Chromosome"/>
</dbReference>
<dbReference type="Gene3D" id="3.90.50.10">
    <property type="entry name" value="Photosynthetic Reaction Center, subunit H, domain 2"/>
    <property type="match status" value="1"/>
</dbReference>
<dbReference type="GO" id="GO:0030077">
    <property type="term" value="C:plasma membrane light-harvesting complex"/>
    <property type="evidence" value="ECO:0007669"/>
    <property type="project" value="InterPro"/>
</dbReference>
<dbReference type="InterPro" id="IPR011033">
    <property type="entry name" value="PRC_barrel-like_sf"/>
</dbReference>
<dbReference type="GO" id="GO:0019684">
    <property type="term" value="P:photosynthesis, light reaction"/>
    <property type="evidence" value="ECO:0007669"/>
    <property type="project" value="InterPro"/>
</dbReference>
<name>A0AA45L9U0_9PSEU</name>
<feature type="region of interest" description="Disordered" evidence="1">
    <location>
        <begin position="22"/>
        <end position="44"/>
    </location>
</feature>
<evidence type="ECO:0000313" key="2">
    <source>
        <dbReference type="EMBL" id="QUF06314.1"/>
    </source>
</evidence>
<dbReference type="SUPFAM" id="SSF50346">
    <property type="entry name" value="PRC-barrel domain"/>
    <property type="match status" value="1"/>
</dbReference>
<evidence type="ECO:0000256" key="1">
    <source>
        <dbReference type="SAM" id="MobiDB-lite"/>
    </source>
</evidence>
<accession>A0AA45L9U0</accession>
<organism evidence="2 3">
    <name type="scientific">Actinosynnema pretiosum subsp. pretiosum</name>
    <dbReference type="NCBI Taxonomy" id="103721"/>
    <lineage>
        <taxon>Bacteria</taxon>
        <taxon>Bacillati</taxon>
        <taxon>Actinomycetota</taxon>
        <taxon>Actinomycetes</taxon>
        <taxon>Pseudonocardiales</taxon>
        <taxon>Pseudonocardiaceae</taxon>
        <taxon>Actinosynnema</taxon>
    </lineage>
</organism>
<evidence type="ECO:0000313" key="3">
    <source>
        <dbReference type="Proteomes" id="UP000677152"/>
    </source>
</evidence>
<dbReference type="EMBL" id="CP073249">
    <property type="protein sequence ID" value="QUF06314.1"/>
    <property type="molecule type" value="Genomic_DNA"/>
</dbReference>
<gene>
    <name evidence="2" type="ORF">KCV87_09785</name>
</gene>
<proteinExistence type="predicted"/>